<reference evidence="5 6" key="1">
    <citation type="submission" date="2017-02" db="EMBL/GenBank/DDBJ databases">
        <authorList>
            <person name="Peterson S.W."/>
        </authorList>
    </citation>
    <scope>NUCLEOTIDE SEQUENCE [LARGE SCALE GENOMIC DNA]</scope>
    <source>
        <strain evidence="5 6">DSM 18034</strain>
    </source>
</reference>
<feature type="repeat" description="TPR" evidence="3">
    <location>
        <begin position="523"/>
        <end position="556"/>
    </location>
</feature>
<accession>A0A1T4W653</accession>
<dbReference type="InterPro" id="IPR051012">
    <property type="entry name" value="CellSynth/LPSAsmb/PSIAsmb"/>
</dbReference>
<name>A0A1T4W653_9BACT</name>
<sequence length="566" mass="64654">MPIMPRFASPLASAALTALLCSCVQSQPTQAVAPAPQQKIQWDLTGAADSTFQYLRFQSALMQEDPQESESALETLLKGPHSPQLFLEGANFYWRRNDIGRTREVLKQGIAEFPDSLDLVLSLSTTYYAEKRYPDAILTIQEFLRDHPKEWIAYREMAVIYLADGKSPEALEAIQKIPHDKQTATSLYYGARASAGLGKTRQAENMLHRALKLDPDFLDALSELAVLYEREKNFVAAEKTYGKLLEKGVSEKDVRLRLIGLNLKMNTPDKALVIFQQGPATDTQYALEAATLFLEEKFYDHAKTVLAPLQKVKGTPQRLWFYMAVLAYEGDRNSQKALDYLERIPEDSPLYERSVRFRVQLLIELNRKDKALYLIRQQKQENPDIRPYWTLEAHLLESAGRHRAARRVLEQAITKWPDDTELLYALGVIYDKLQLSQRSREIMDQIILKDPEHADALNFLGYSLVEQNKDLERAEVLIKKALSIDPENGYIIDSLAWLYLRIGQFEKAWEQIQRAVDRVTDDATLWEHYGDIARSLGNKDKAREGYSNALELAPNNSSVQEKLKAL</sequence>
<dbReference type="Pfam" id="PF14559">
    <property type="entry name" value="TPR_19"/>
    <property type="match status" value="2"/>
</dbReference>
<dbReference type="PANTHER" id="PTHR45586">
    <property type="entry name" value="TPR REPEAT-CONTAINING PROTEIN PA4667"/>
    <property type="match status" value="1"/>
</dbReference>
<dbReference type="PROSITE" id="PS51257">
    <property type="entry name" value="PROKAR_LIPOPROTEIN"/>
    <property type="match status" value="1"/>
</dbReference>
<evidence type="ECO:0000313" key="5">
    <source>
        <dbReference type="EMBL" id="SKA72750.1"/>
    </source>
</evidence>
<organism evidence="5 6">
    <name type="scientific">Desulfobaculum bizertense DSM 18034</name>
    <dbReference type="NCBI Taxonomy" id="1121442"/>
    <lineage>
        <taxon>Bacteria</taxon>
        <taxon>Pseudomonadati</taxon>
        <taxon>Thermodesulfobacteriota</taxon>
        <taxon>Desulfovibrionia</taxon>
        <taxon>Desulfovibrionales</taxon>
        <taxon>Desulfovibrionaceae</taxon>
        <taxon>Desulfobaculum</taxon>
    </lineage>
</organism>
<keyword evidence="1" id="KW-0677">Repeat</keyword>
<feature type="chain" id="PRO_5010580545" evidence="4">
    <location>
        <begin position="32"/>
        <end position="566"/>
    </location>
</feature>
<evidence type="ECO:0000256" key="3">
    <source>
        <dbReference type="PROSITE-ProRule" id="PRU00339"/>
    </source>
</evidence>
<evidence type="ECO:0000313" key="6">
    <source>
        <dbReference type="Proteomes" id="UP000189733"/>
    </source>
</evidence>
<proteinExistence type="predicted"/>
<dbReference type="PROSITE" id="PS50005">
    <property type="entry name" value="TPR"/>
    <property type="match status" value="1"/>
</dbReference>
<evidence type="ECO:0000256" key="4">
    <source>
        <dbReference type="SAM" id="SignalP"/>
    </source>
</evidence>
<dbReference type="STRING" id="1121442.SAMN02745702_01685"/>
<dbReference type="Pfam" id="PF13432">
    <property type="entry name" value="TPR_16"/>
    <property type="match status" value="2"/>
</dbReference>
<dbReference type="InterPro" id="IPR019734">
    <property type="entry name" value="TPR_rpt"/>
</dbReference>
<dbReference type="PANTHER" id="PTHR45586:SF1">
    <property type="entry name" value="LIPOPOLYSACCHARIDE ASSEMBLY PROTEIN B"/>
    <property type="match status" value="1"/>
</dbReference>
<evidence type="ECO:0000256" key="2">
    <source>
        <dbReference type="ARBA" id="ARBA00022803"/>
    </source>
</evidence>
<keyword evidence="4" id="KW-0732">Signal</keyword>
<feature type="signal peptide" evidence="4">
    <location>
        <begin position="1"/>
        <end position="31"/>
    </location>
</feature>
<dbReference type="SUPFAM" id="SSF48452">
    <property type="entry name" value="TPR-like"/>
    <property type="match status" value="3"/>
</dbReference>
<dbReference type="InterPro" id="IPR011990">
    <property type="entry name" value="TPR-like_helical_dom_sf"/>
</dbReference>
<dbReference type="Proteomes" id="UP000189733">
    <property type="component" value="Unassembled WGS sequence"/>
</dbReference>
<dbReference type="AlphaFoldDB" id="A0A1T4W653"/>
<keyword evidence="2 3" id="KW-0802">TPR repeat</keyword>
<protein>
    <submittedName>
        <fullName evidence="5">Tetratricopeptide repeat-containing protein</fullName>
    </submittedName>
</protein>
<dbReference type="Gene3D" id="1.25.40.10">
    <property type="entry name" value="Tetratricopeptide repeat domain"/>
    <property type="match status" value="3"/>
</dbReference>
<dbReference type="SMART" id="SM00028">
    <property type="entry name" value="TPR"/>
    <property type="match status" value="8"/>
</dbReference>
<gene>
    <name evidence="5" type="ORF">SAMN02745702_01685</name>
</gene>
<evidence type="ECO:0000256" key="1">
    <source>
        <dbReference type="ARBA" id="ARBA00022737"/>
    </source>
</evidence>
<keyword evidence="6" id="KW-1185">Reference proteome</keyword>
<dbReference type="EMBL" id="FUYA01000005">
    <property type="protein sequence ID" value="SKA72750.1"/>
    <property type="molecule type" value="Genomic_DNA"/>
</dbReference>